<name>A0ABU1DJP6_9HYPH</name>
<evidence type="ECO:0000313" key="3">
    <source>
        <dbReference type="EMBL" id="MDR4308105.1"/>
    </source>
</evidence>
<evidence type="ECO:0000313" key="4">
    <source>
        <dbReference type="Proteomes" id="UP001181622"/>
    </source>
</evidence>
<accession>A0ABU1DJP6</accession>
<gene>
    <name evidence="3" type="ORF">IHQ68_15910</name>
</gene>
<keyword evidence="2" id="KW-1133">Transmembrane helix</keyword>
<dbReference type="EMBL" id="JADBEO010000040">
    <property type="protein sequence ID" value="MDR4308105.1"/>
    <property type="molecule type" value="Genomic_DNA"/>
</dbReference>
<keyword evidence="2" id="KW-0812">Transmembrane</keyword>
<keyword evidence="4" id="KW-1185">Reference proteome</keyword>
<dbReference type="Proteomes" id="UP001181622">
    <property type="component" value="Unassembled WGS sequence"/>
</dbReference>
<feature type="compositionally biased region" description="Basic and acidic residues" evidence="1">
    <location>
        <begin position="24"/>
        <end position="38"/>
    </location>
</feature>
<keyword evidence="2" id="KW-0472">Membrane</keyword>
<reference evidence="3" key="1">
    <citation type="submission" date="2020-10" db="EMBL/GenBank/DDBJ databases">
        <authorList>
            <person name="Abbas A."/>
            <person name="Razzaq R."/>
            <person name="Waqas M."/>
            <person name="Abbas N."/>
            <person name="Nielsen T.K."/>
            <person name="Hansen L.H."/>
            <person name="Hussain S."/>
            <person name="Shahid M."/>
        </authorList>
    </citation>
    <scope>NUCLEOTIDE SEQUENCE</scope>
    <source>
        <strain evidence="3">S14</strain>
    </source>
</reference>
<evidence type="ECO:0000256" key="2">
    <source>
        <dbReference type="SAM" id="Phobius"/>
    </source>
</evidence>
<evidence type="ECO:0000256" key="1">
    <source>
        <dbReference type="SAM" id="MobiDB-lite"/>
    </source>
</evidence>
<dbReference type="RefSeq" id="WP_309393581.1">
    <property type="nucleotide sequence ID" value="NZ_JADBEO010000040.1"/>
</dbReference>
<protein>
    <submittedName>
        <fullName evidence="3">Uncharacterized protein</fullName>
    </submittedName>
</protein>
<proteinExistence type="predicted"/>
<organism evidence="3 4">
    <name type="scientific">Chelatococcus sambhunathii</name>
    <dbReference type="NCBI Taxonomy" id="363953"/>
    <lineage>
        <taxon>Bacteria</taxon>
        <taxon>Pseudomonadati</taxon>
        <taxon>Pseudomonadota</taxon>
        <taxon>Alphaproteobacteria</taxon>
        <taxon>Hyphomicrobiales</taxon>
        <taxon>Chelatococcaceae</taxon>
        <taxon>Chelatococcus</taxon>
    </lineage>
</organism>
<feature type="transmembrane region" description="Helical" evidence="2">
    <location>
        <begin position="42"/>
        <end position="62"/>
    </location>
</feature>
<feature type="region of interest" description="Disordered" evidence="1">
    <location>
        <begin position="1"/>
        <end position="39"/>
    </location>
</feature>
<sequence>MAQAETHMSEAPSHTPPPGQTTESKNEVQAKQGTDKPRGMPIVLIVGTVAAAVGMWIVWATFF</sequence>
<comment type="caution">
    <text evidence="3">The sequence shown here is derived from an EMBL/GenBank/DDBJ whole genome shotgun (WGS) entry which is preliminary data.</text>
</comment>